<dbReference type="AlphaFoldDB" id="A0AAJ6YEJ4"/>
<dbReference type="Pfam" id="PF00079">
    <property type="entry name" value="Serpin"/>
    <property type="match status" value="1"/>
</dbReference>
<dbReference type="GO" id="GO:0005615">
    <property type="term" value="C:extracellular space"/>
    <property type="evidence" value="ECO:0007669"/>
    <property type="project" value="InterPro"/>
</dbReference>
<dbReference type="InterPro" id="IPR042178">
    <property type="entry name" value="Serpin_sf_1"/>
</dbReference>
<organism evidence="6 7">
    <name type="scientific">Ceratosolen solmsi marchali</name>
    <dbReference type="NCBI Taxonomy" id="326594"/>
    <lineage>
        <taxon>Eukaryota</taxon>
        <taxon>Metazoa</taxon>
        <taxon>Ecdysozoa</taxon>
        <taxon>Arthropoda</taxon>
        <taxon>Hexapoda</taxon>
        <taxon>Insecta</taxon>
        <taxon>Pterygota</taxon>
        <taxon>Neoptera</taxon>
        <taxon>Endopterygota</taxon>
        <taxon>Hymenoptera</taxon>
        <taxon>Apocrita</taxon>
        <taxon>Proctotrupomorpha</taxon>
        <taxon>Chalcidoidea</taxon>
        <taxon>Agaonidae</taxon>
        <taxon>Agaoninae</taxon>
        <taxon>Ceratosolen</taxon>
    </lineage>
</organism>
<evidence type="ECO:0000259" key="5">
    <source>
        <dbReference type="SMART" id="SM00093"/>
    </source>
</evidence>
<evidence type="ECO:0000256" key="4">
    <source>
        <dbReference type="RuleBase" id="RU000411"/>
    </source>
</evidence>
<dbReference type="InterPro" id="IPR023796">
    <property type="entry name" value="Serpin_dom"/>
</dbReference>
<dbReference type="InterPro" id="IPR036186">
    <property type="entry name" value="Serpin_sf"/>
</dbReference>
<gene>
    <name evidence="7" type="primary">LOC105361195</name>
</gene>
<dbReference type="RefSeq" id="XP_011496608.1">
    <property type="nucleotide sequence ID" value="XM_011498306.1"/>
</dbReference>
<accession>A0AAJ6YEJ4</accession>
<feature type="domain" description="Serpin" evidence="5">
    <location>
        <begin position="21"/>
        <end position="379"/>
    </location>
</feature>
<dbReference type="GeneID" id="105361195"/>
<evidence type="ECO:0000313" key="6">
    <source>
        <dbReference type="Proteomes" id="UP000695007"/>
    </source>
</evidence>
<evidence type="ECO:0000256" key="1">
    <source>
        <dbReference type="ARBA" id="ARBA00009500"/>
    </source>
</evidence>
<dbReference type="PANTHER" id="PTHR11461">
    <property type="entry name" value="SERINE PROTEASE INHIBITOR, SERPIN"/>
    <property type="match status" value="1"/>
</dbReference>
<evidence type="ECO:0000256" key="3">
    <source>
        <dbReference type="ARBA" id="ARBA00022900"/>
    </source>
</evidence>
<dbReference type="PANTHER" id="PTHR11461:SF211">
    <property type="entry name" value="GH10112P-RELATED"/>
    <property type="match status" value="1"/>
</dbReference>
<dbReference type="CDD" id="cd19601">
    <property type="entry name" value="serpin42Da-like"/>
    <property type="match status" value="1"/>
</dbReference>
<dbReference type="Proteomes" id="UP000695007">
    <property type="component" value="Unplaced"/>
</dbReference>
<reference evidence="7" key="1">
    <citation type="submission" date="2025-08" db="UniProtKB">
        <authorList>
            <consortium name="RefSeq"/>
        </authorList>
    </citation>
    <scope>IDENTIFICATION</scope>
</reference>
<dbReference type="KEGG" id="csol:105361195"/>
<dbReference type="Gene3D" id="3.30.497.10">
    <property type="entry name" value="Antithrombin, subunit I, domain 2"/>
    <property type="match status" value="1"/>
</dbReference>
<protein>
    <submittedName>
        <fullName evidence="7">Alaserpin-like</fullName>
    </submittedName>
</protein>
<keyword evidence="3" id="KW-0722">Serine protease inhibitor</keyword>
<dbReference type="InterPro" id="IPR000215">
    <property type="entry name" value="Serpin_fam"/>
</dbReference>
<dbReference type="SMART" id="SM00093">
    <property type="entry name" value="SERPIN"/>
    <property type="match status" value="1"/>
</dbReference>
<evidence type="ECO:0000256" key="2">
    <source>
        <dbReference type="ARBA" id="ARBA00022690"/>
    </source>
</evidence>
<comment type="similarity">
    <text evidence="1 4">Belongs to the serpin family.</text>
</comment>
<name>A0AAJ6YEJ4_9HYME</name>
<proteinExistence type="inferred from homology"/>
<keyword evidence="2" id="KW-0646">Protease inhibitor</keyword>
<evidence type="ECO:0000313" key="7">
    <source>
        <dbReference type="RefSeq" id="XP_011496608.1"/>
    </source>
</evidence>
<sequence length="382" mass="43109">MASSTAAVTAQVLKVTEDFAVNFHKNLAEKIEGNFVSSALSAYVVLSMAAYGAGGVTAEEMRSVLRLPVNEEESYRAFREVVRELDNVPNVTLKVANKIFGSNRLKMKEKFKSITSRHFHSQSEELDFSKADSANVINQWCSDKTNGKVDKIIESDQLTVDTTMILLNAVYFKGSWKNKFKEKNTKLLSFHINETATVDVPTMSIVNDFFYKDLKDIDAESIALPYANEEVFMIIVVPRKVDGLKHVEKNLEKISFDYETDFERYKSEVFITLPKFNVKSEIDMIPSLKEMGMINMFSNQANFSKIFNASAKVSNVQQKALIEVNEEGSEAAAIAGEPLNVVATLHSYVPPIMLHVDNPFFYKIMWKRNTIFSGRIVNPLDT</sequence>
<dbReference type="Gene3D" id="2.30.39.10">
    <property type="entry name" value="Alpha-1-antitrypsin, domain 1"/>
    <property type="match status" value="1"/>
</dbReference>
<dbReference type="SUPFAM" id="SSF56574">
    <property type="entry name" value="Serpins"/>
    <property type="match status" value="1"/>
</dbReference>
<keyword evidence="6" id="KW-1185">Reference proteome</keyword>
<dbReference type="InterPro" id="IPR042185">
    <property type="entry name" value="Serpin_sf_2"/>
</dbReference>
<dbReference type="GO" id="GO:0004867">
    <property type="term" value="F:serine-type endopeptidase inhibitor activity"/>
    <property type="evidence" value="ECO:0007669"/>
    <property type="project" value="UniProtKB-KW"/>
</dbReference>